<comment type="caution">
    <text evidence="1">The sequence shown here is derived from an EMBL/GenBank/DDBJ whole genome shotgun (WGS) entry which is preliminary data.</text>
</comment>
<proteinExistence type="predicted"/>
<dbReference type="EMBL" id="DYDO01000004">
    <property type="protein sequence ID" value="DBA27373.1"/>
    <property type="molecule type" value="Genomic_DNA"/>
</dbReference>
<reference evidence="1" key="1">
    <citation type="thesis" date="2020" institute="ProQuest LLC" country="789 East Eisenhower Parkway, Ann Arbor, MI, USA">
        <title>Comparative Genomics and Chromosome Evolution.</title>
        <authorList>
            <person name="Mudd A.B."/>
        </authorList>
    </citation>
    <scope>NUCLEOTIDE SEQUENCE</scope>
    <source>
        <strain evidence="1">1538</strain>
        <tissue evidence="1">Blood</tissue>
    </source>
</reference>
<gene>
    <name evidence="1" type="ORF">GDO54_011532</name>
</gene>
<evidence type="ECO:0000313" key="1">
    <source>
        <dbReference type="EMBL" id="DBA27373.1"/>
    </source>
</evidence>
<organism evidence="1 2">
    <name type="scientific">Pyxicephalus adspersus</name>
    <name type="common">African bullfrog</name>
    <dbReference type="NCBI Taxonomy" id="30357"/>
    <lineage>
        <taxon>Eukaryota</taxon>
        <taxon>Metazoa</taxon>
        <taxon>Chordata</taxon>
        <taxon>Craniata</taxon>
        <taxon>Vertebrata</taxon>
        <taxon>Euteleostomi</taxon>
        <taxon>Amphibia</taxon>
        <taxon>Batrachia</taxon>
        <taxon>Anura</taxon>
        <taxon>Neobatrachia</taxon>
        <taxon>Ranoidea</taxon>
        <taxon>Pyxicephalidae</taxon>
        <taxon>Pyxicephalinae</taxon>
        <taxon>Pyxicephalus</taxon>
    </lineage>
</organism>
<accession>A0AAV3AJV5</accession>
<name>A0AAV3AJV5_PYXAD</name>
<evidence type="ECO:0000313" key="2">
    <source>
        <dbReference type="Proteomes" id="UP001181693"/>
    </source>
</evidence>
<dbReference type="AlphaFoldDB" id="A0AAV3AJV5"/>
<protein>
    <submittedName>
        <fullName evidence="1">Uncharacterized protein</fullName>
    </submittedName>
</protein>
<dbReference type="Proteomes" id="UP001181693">
    <property type="component" value="Unassembled WGS sequence"/>
</dbReference>
<sequence>MIEGYTLCNQRYVDSFQMFPGMGTVTEHKDIAGYCALPALWSQFGEDPFPQRLCPGVQSQLHKDMGSPVWCNGTQVSCTEP</sequence>
<keyword evidence="2" id="KW-1185">Reference proteome</keyword>